<evidence type="ECO:0000256" key="1">
    <source>
        <dbReference type="SAM" id="Phobius"/>
    </source>
</evidence>
<keyword evidence="1" id="KW-1133">Transmembrane helix</keyword>
<dbReference type="Proteomes" id="UP000289238">
    <property type="component" value="Unassembled WGS sequence"/>
</dbReference>
<organism evidence="2 3">
    <name type="scientific">Leeuwenhoekiella aequorea</name>
    <dbReference type="NCBI Taxonomy" id="283736"/>
    <lineage>
        <taxon>Bacteria</taxon>
        <taxon>Pseudomonadati</taxon>
        <taxon>Bacteroidota</taxon>
        <taxon>Flavobacteriia</taxon>
        <taxon>Flavobacteriales</taxon>
        <taxon>Flavobacteriaceae</taxon>
        <taxon>Leeuwenhoekiella</taxon>
    </lineage>
</organism>
<accession>A0A4Q0P173</accession>
<dbReference type="EMBL" id="QOVM01000014">
    <property type="protein sequence ID" value="RXG20147.1"/>
    <property type="molecule type" value="Genomic_DNA"/>
</dbReference>
<dbReference type="RefSeq" id="WP_128758877.1">
    <property type="nucleotide sequence ID" value="NZ_QOVM01000014.1"/>
</dbReference>
<reference evidence="2 3" key="1">
    <citation type="submission" date="2018-07" db="EMBL/GenBank/DDBJ databases">
        <title>Leeuwenhoekiella genomics.</title>
        <authorList>
            <person name="Tahon G."/>
            <person name="Willems A."/>
        </authorList>
    </citation>
    <scope>NUCLEOTIDE SEQUENCE [LARGE SCALE GENOMIC DNA]</scope>
    <source>
        <strain evidence="2 3">LMG 22550</strain>
    </source>
</reference>
<name>A0A4Q0P173_9FLAO</name>
<protein>
    <submittedName>
        <fullName evidence="2">Uncharacterized protein</fullName>
    </submittedName>
</protein>
<dbReference type="AlphaFoldDB" id="A0A4Q0P173"/>
<proteinExistence type="predicted"/>
<feature type="transmembrane region" description="Helical" evidence="1">
    <location>
        <begin position="87"/>
        <end position="105"/>
    </location>
</feature>
<sequence length="141" mass="16634">MARVSNETLAKTLSNTIFDLQQELKKDKKHREQVELEIRKQAQRIEESAKHFKPDLSDLNNSMGNYVTEIDKNAKDVKNSYITGKAIAIYFGSLILVMLLCYFFLQQQRNKTEEVQGERDYYKQFILESEERTADFKEWAK</sequence>
<evidence type="ECO:0000313" key="3">
    <source>
        <dbReference type="Proteomes" id="UP000289238"/>
    </source>
</evidence>
<keyword evidence="3" id="KW-1185">Reference proteome</keyword>
<evidence type="ECO:0000313" key="2">
    <source>
        <dbReference type="EMBL" id="RXG20147.1"/>
    </source>
</evidence>
<keyword evidence="1" id="KW-0472">Membrane</keyword>
<comment type="caution">
    <text evidence="2">The sequence shown here is derived from an EMBL/GenBank/DDBJ whole genome shotgun (WGS) entry which is preliminary data.</text>
</comment>
<gene>
    <name evidence="2" type="ORF">DSM00_3150</name>
</gene>
<keyword evidence="1" id="KW-0812">Transmembrane</keyword>